<dbReference type="GO" id="GO:0000730">
    <property type="term" value="P:DNA recombinase assembly"/>
    <property type="evidence" value="ECO:0007669"/>
    <property type="project" value="TreeGrafter"/>
</dbReference>
<proteinExistence type="predicted"/>
<dbReference type="OrthoDB" id="1861185at2759"/>
<dbReference type="GO" id="GO:0042148">
    <property type="term" value="P:DNA strand invasion"/>
    <property type="evidence" value="ECO:0007669"/>
    <property type="project" value="TreeGrafter"/>
</dbReference>
<protein>
    <recommendedName>
        <fullName evidence="4">RecA family profile 1 domain-containing protein</fullName>
    </recommendedName>
</protein>
<dbReference type="InterPro" id="IPR027417">
    <property type="entry name" value="P-loop_NTPase"/>
</dbReference>
<dbReference type="STRING" id="40998.A0A2P7ZAH1"/>
<dbReference type="InterPro" id="IPR020588">
    <property type="entry name" value="RecA_ATP-bd"/>
</dbReference>
<organism evidence="5 6">
    <name type="scientific">Elsinoe australis</name>
    <dbReference type="NCBI Taxonomy" id="40998"/>
    <lineage>
        <taxon>Eukaryota</taxon>
        <taxon>Fungi</taxon>
        <taxon>Dikarya</taxon>
        <taxon>Ascomycota</taxon>
        <taxon>Pezizomycotina</taxon>
        <taxon>Dothideomycetes</taxon>
        <taxon>Dothideomycetidae</taxon>
        <taxon>Myriangiales</taxon>
        <taxon>Elsinoaceae</taxon>
        <taxon>Elsinoe</taxon>
    </lineage>
</organism>
<keyword evidence="2" id="KW-0067">ATP-binding</keyword>
<dbReference type="PROSITE" id="PS50162">
    <property type="entry name" value="RECA_2"/>
    <property type="match status" value="1"/>
</dbReference>
<dbReference type="GO" id="GO:0005524">
    <property type="term" value="F:ATP binding"/>
    <property type="evidence" value="ECO:0007669"/>
    <property type="project" value="UniProtKB-KW"/>
</dbReference>
<feature type="domain" description="RecA family profile 1" evidence="4">
    <location>
        <begin position="78"/>
        <end position="270"/>
    </location>
</feature>
<dbReference type="Pfam" id="PF08423">
    <property type="entry name" value="Rad51"/>
    <property type="match status" value="1"/>
</dbReference>
<dbReference type="SUPFAM" id="SSF52540">
    <property type="entry name" value="P-loop containing nucleoside triphosphate hydrolases"/>
    <property type="match status" value="1"/>
</dbReference>
<gene>
    <name evidence="5" type="ORF">B9Z65_2350</name>
</gene>
<feature type="compositionally biased region" description="Low complexity" evidence="3">
    <location>
        <begin position="286"/>
        <end position="310"/>
    </location>
</feature>
<dbReference type="GO" id="GO:0140664">
    <property type="term" value="F:ATP-dependent DNA damage sensor activity"/>
    <property type="evidence" value="ECO:0007669"/>
    <property type="project" value="InterPro"/>
</dbReference>
<evidence type="ECO:0000259" key="4">
    <source>
        <dbReference type="PROSITE" id="PS50162"/>
    </source>
</evidence>
<dbReference type="PANTHER" id="PTHR22942">
    <property type="entry name" value="RECA/RAD51/RADA DNA STRAND-PAIRING FAMILY MEMBER"/>
    <property type="match status" value="1"/>
</dbReference>
<dbReference type="GO" id="GO:0000150">
    <property type="term" value="F:DNA strand exchange activity"/>
    <property type="evidence" value="ECO:0007669"/>
    <property type="project" value="TreeGrafter"/>
</dbReference>
<keyword evidence="1" id="KW-0547">Nucleotide-binding</keyword>
<dbReference type="GO" id="GO:0061982">
    <property type="term" value="P:meiosis I cell cycle process"/>
    <property type="evidence" value="ECO:0007669"/>
    <property type="project" value="UniProtKB-ARBA"/>
</dbReference>
<dbReference type="EMBL" id="NHZQ01000251">
    <property type="protein sequence ID" value="PSK45210.1"/>
    <property type="molecule type" value="Genomic_DNA"/>
</dbReference>
<evidence type="ECO:0000313" key="6">
    <source>
        <dbReference type="Proteomes" id="UP000243723"/>
    </source>
</evidence>
<dbReference type="GO" id="GO:0003697">
    <property type="term" value="F:single-stranded DNA binding"/>
    <property type="evidence" value="ECO:0007669"/>
    <property type="project" value="TreeGrafter"/>
</dbReference>
<evidence type="ECO:0000256" key="2">
    <source>
        <dbReference type="ARBA" id="ARBA00022840"/>
    </source>
</evidence>
<feature type="compositionally biased region" description="Polar residues" evidence="3">
    <location>
        <begin position="319"/>
        <end position="332"/>
    </location>
</feature>
<reference evidence="5 6" key="1">
    <citation type="submission" date="2017-05" db="EMBL/GenBank/DDBJ databases">
        <title>Draft genome sequence of Elsinoe australis.</title>
        <authorList>
            <person name="Cheng Q."/>
        </authorList>
    </citation>
    <scope>NUCLEOTIDE SEQUENCE [LARGE SCALE GENOMIC DNA]</scope>
    <source>
        <strain evidence="5 6">NL1</strain>
    </source>
</reference>
<feature type="region of interest" description="Disordered" evidence="3">
    <location>
        <begin position="276"/>
        <end position="332"/>
    </location>
</feature>
<dbReference type="AlphaFoldDB" id="A0A2P7ZAH1"/>
<dbReference type="GO" id="GO:0006312">
    <property type="term" value="P:mitotic recombination"/>
    <property type="evidence" value="ECO:0007669"/>
    <property type="project" value="TreeGrafter"/>
</dbReference>
<evidence type="ECO:0000256" key="1">
    <source>
        <dbReference type="ARBA" id="ARBA00022741"/>
    </source>
</evidence>
<comment type="caution">
    <text evidence="5">The sequence shown here is derived from an EMBL/GenBank/DDBJ whole genome shotgun (WGS) entry which is preliminary data.</text>
</comment>
<dbReference type="Gene3D" id="3.40.50.300">
    <property type="entry name" value="P-loop containing nucleotide triphosphate hydrolases"/>
    <property type="match status" value="1"/>
</dbReference>
<sequence length="475" mass="52329">MTDLLQVSDFDTSLFTHIVPSLERSQICCNDILTLDAVDIAKRASVPSAEIRRLKDALITRLQSQLEKSHSTGLDGQNWSTVSTLDEELDTALGGGFPVKHLIEVTGESAAGKTQLLLSLCLSVQLPAPYGLDKEALYITTEAPLQTTRLAQILRSNPVVSQFELDARPTLARVHGIKVSDLESQEHILQFQVPVAIERHNIGLIVVDSIAANFRAEFDRGDINSDNIDAIQSQKRTAFATRTRQLVSLGTHLRHLAQKYNLAVVVANQVLDRFTPPANQPPRLHSQAPSSQISSRQSSQPYSPRPKSSQLPLPIPQLDGTSDSPDSLFTELSTNDPLALDHQQRFTTGWGHISSSYLSSLSYAHPHFKPANYHATNLKTPSLGQVWTSQLSGRIVLLKSPVYKDHDHRLGIRELDIKGWRRFMSVVFAGWTADHSGGLGAEFEIWEGGVRGAQHDQDAQTGKEQEEQADKAVAS</sequence>
<evidence type="ECO:0000256" key="3">
    <source>
        <dbReference type="SAM" id="MobiDB-lite"/>
    </source>
</evidence>
<name>A0A2P7ZAH1_9PEZI</name>
<feature type="compositionally biased region" description="Basic and acidic residues" evidence="3">
    <location>
        <begin position="453"/>
        <end position="475"/>
    </location>
</feature>
<keyword evidence="6" id="KW-1185">Reference proteome</keyword>
<dbReference type="GO" id="GO:0003690">
    <property type="term" value="F:double-stranded DNA binding"/>
    <property type="evidence" value="ECO:0007669"/>
    <property type="project" value="TreeGrafter"/>
</dbReference>
<accession>A0A2P7ZAH1</accession>
<dbReference type="PANTHER" id="PTHR22942:SF66">
    <property type="entry name" value="RE19845P"/>
    <property type="match status" value="1"/>
</dbReference>
<evidence type="ECO:0000313" key="5">
    <source>
        <dbReference type="EMBL" id="PSK45210.1"/>
    </source>
</evidence>
<dbReference type="Proteomes" id="UP000243723">
    <property type="component" value="Unassembled WGS sequence"/>
</dbReference>
<feature type="region of interest" description="Disordered" evidence="3">
    <location>
        <begin position="452"/>
        <end position="475"/>
    </location>
</feature>
<dbReference type="InterPro" id="IPR013632">
    <property type="entry name" value="Rad51_C"/>
</dbReference>